<dbReference type="Pfam" id="PF02519">
    <property type="entry name" value="Auxin_inducible"/>
    <property type="match status" value="1"/>
</dbReference>
<dbReference type="Proteomes" id="UP000541444">
    <property type="component" value="Unassembled WGS sequence"/>
</dbReference>
<dbReference type="GO" id="GO:0009733">
    <property type="term" value="P:response to auxin"/>
    <property type="evidence" value="ECO:0007669"/>
    <property type="project" value="InterPro"/>
</dbReference>
<comment type="similarity">
    <text evidence="1">Belongs to the ARG7 family.</text>
</comment>
<comment type="caution">
    <text evidence="2">The sequence shown here is derived from an EMBL/GenBank/DDBJ whole genome shotgun (WGS) entry which is preliminary data.</text>
</comment>
<proteinExistence type="inferred from homology"/>
<sequence>MVSVKKLAAKVKVISSGGSRCPSQQQNEYLLTNKEEYSSSSPKTPTGFVALYVGDVRERFLIPTNFLTHPLFRMLLEKAYNEFGFNQRNGLVVPCSVSAFQEVLNAVECSHRQFELGRFVEEFV</sequence>
<organism evidence="2 3">
    <name type="scientific">Kingdonia uniflora</name>
    <dbReference type="NCBI Taxonomy" id="39325"/>
    <lineage>
        <taxon>Eukaryota</taxon>
        <taxon>Viridiplantae</taxon>
        <taxon>Streptophyta</taxon>
        <taxon>Embryophyta</taxon>
        <taxon>Tracheophyta</taxon>
        <taxon>Spermatophyta</taxon>
        <taxon>Magnoliopsida</taxon>
        <taxon>Ranunculales</taxon>
        <taxon>Circaeasteraceae</taxon>
        <taxon>Kingdonia</taxon>
    </lineage>
</organism>
<dbReference type="PANTHER" id="PTHR31374:SF28">
    <property type="entry name" value="SAUR-LIKE AUXIN-RESPONSIVE PROTEIN FAMILY"/>
    <property type="match status" value="1"/>
</dbReference>
<dbReference type="OrthoDB" id="1916968at2759"/>
<evidence type="ECO:0000256" key="1">
    <source>
        <dbReference type="ARBA" id="ARBA00006974"/>
    </source>
</evidence>
<evidence type="ECO:0000313" key="2">
    <source>
        <dbReference type="EMBL" id="KAF6171946.1"/>
    </source>
</evidence>
<accession>A0A7J7NXL6</accession>
<gene>
    <name evidence="2" type="ORF">GIB67_011843</name>
</gene>
<keyword evidence="3" id="KW-1185">Reference proteome</keyword>
<dbReference type="PANTHER" id="PTHR31374">
    <property type="entry name" value="AUXIN-INDUCED PROTEIN-LIKE-RELATED"/>
    <property type="match status" value="1"/>
</dbReference>
<evidence type="ECO:0000313" key="3">
    <source>
        <dbReference type="Proteomes" id="UP000541444"/>
    </source>
</evidence>
<dbReference type="AlphaFoldDB" id="A0A7J7NXL6"/>
<reference evidence="2 3" key="1">
    <citation type="journal article" date="2020" name="IScience">
        <title>Genome Sequencing of the Endangered Kingdonia uniflora (Circaeasteraceae, Ranunculales) Reveals Potential Mechanisms of Evolutionary Specialization.</title>
        <authorList>
            <person name="Sun Y."/>
            <person name="Deng T."/>
            <person name="Zhang A."/>
            <person name="Moore M.J."/>
            <person name="Landis J.B."/>
            <person name="Lin N."/>
            <person name="Zhang H."/>
            <person name="Zhang X."/>
            <person name="Huang J."/>
            <person name="Zhang X."/>
            <person name="Sun H."/>
            <person name="Wang H."/>
        </authorList>
    </citation>
    <scope>NUCLEOTIDE SEQUENCE [LARGE SCALE GENOMIC DNA]</scope>
    <source>
        <strain evidence="2">TB1705</strain>
        <tissue evidence="2">Leaf</tissue>
    </source>
</reference>
<name>A0A7J7NXL6_9MAGN</name>
<dbReference type="EMBL" id="JACGCM010000452">
    <property type="protein sequence ID" value="KAF6171946.1"/>
    <property type="molecule type" value="Genomic_DNA"/>
</dbReference>
<evidence type="ECO:0008006" key="4">
    <source>
        <dbReference type="Google" id="ProtNLM"/>
    </source>
</evidence>
<protein>
    <recommendedName>
        <fullName evidence="4">SAUR family protein</fullName>
    </recommendedName>
</protein>
<dbReference type="InterPro" id="IPR003676">
    <property type="entry name" value="SAUR_fam"/>
</dbReference>